<reference evidence="2" key="1">
    <citation type="journal article" date="2020" name="G3 (Bethesda)">
        <title>High-Quality Assemblies for Three Invasive Social Wasps from the &lt;i&gt;Vespula&lt;/i&gt; Genus.</title>
        <authorList>
            <person name="Harrop T.W.R."/>
            <person name="Guhlin J."/>
            <person name="McLaughlin G.M."/>
            <person name="Permina E."/>
            <person name="Stockwell P."/>
            <person name="Gilligan J."/>
            <person name="Le Lec M.F."/>
            <person name="Gruber M.A.M."/>
            <person name="Quinn O."/>
            <person name="Lovegrove M."/>
            <person name="Duncan E.J."/>
            <person name="Remnant E.J."/>
            <person name="Van Eeckhoven J."/>
            <person name="Graham B."/>
            <person name="Knapp R.A."/>
            <person name="Langford K.W."/>
            <person name="Kronenberg Z."/>
            <person name="Press M.O."/>
            <person name="Eacker S.M."/>
            <person name="Wilson-Rankin E.E."/>
            <person name="Purcell J."/>
            <person name="Lester P.J."/>
            <person name="Dearden P.K."/>
        </authorList>
    </citation>
    <scope>NUCLEOTIDE SEQUENCE</scope>
    <source>
        <strain evidence="2">Marl-1</strain>
    </source>
</reference>
<evidence type="ECO:0000256" key="1">
    <source>
        <dbReference type="SAM" id="MobiDB-lite"/>
    </source>
</evidence>
<feature type="region of interest" description="Disordered" evidence="1">
    <location>
        <begin position="87"/>
        <end position="113"/>
    </location>
</feature>
<dbReference type="Proteomes" id="UP000614350">
    <property type="component" value="Unassembled WGS sequence"/>
</dbReference>
<protein>
    <submittedName>
        <fullName evidence="2">Uncharacterized protein</fullName>
    </submittedName>
</protein>
<accession>A0A834JXE7</accession>
<organism evidence="2 3">
    <name type="scientific">Vespula vulgaris</name>
    <name type="common">Yellow jacket</name>
    <name type="synonym">Wasp</name>
    <dbReference type="NCBI Taxonomy" id="7454"/>
    <lineage>
        <taxon>Eukaryota</taxon>
        <taxon>Metazoa</taxon>
        <taxon>Ecdysozoa</taxon>
        <taxon>Arthropoda</taxon>
        <taxon>Hexapoda</taxon>
        <taxon>Insecta</taxon>
        <taxon>Pterygota</taxon>
        <taxon>Neoptera</taxon>
        <taxon>Endopterygota</taxon>
        <taxon>Hymenoptera</taxon>
        <taxon>Apocrita</taxon>
        <taxon>Aculeata</taxon>
        <taxon>Vespoidea</taxon>
        <taxon>Vespidae</taxon>
        <taxon>Vespinae</taxon>
        <taxon>Vespula</taxon>
    </lineage>
</organism>
<sequence>MTSNEFPFGKGKSLSGSSYYRGINLVDPVWCTCHPLNCDGFVDKTVGGTVSDNDASTLQIGKGPSLIVDYETGVTVLDDAGLKWRRRSKRGEEQGAHRAKDQRKLQSSLQFLA</sequence>
<keyword evidence="3" id="KW-1185">Reference proteome</keyword>
<feature type="compositionally biased region" description="Basic and acidic residues" evidence="1">
    <location>
        <begin position="90"/>
        <end position="104"/>
    </location>
</feature>
<comment type="caution">
    <text evidence="2">The sequence shown here is derived from an EMBL/GenBank/DDBJ whole genome shotgun (WGS) entry which is preliminary data.</text>
</comment>
<evidence type="ECO:0000313" key="3">
    <source>
        <dbReference type="Proteomes" id="UP000614350"/>
    </source>
</evidence>
<name>A0A834JXE7_VESVU</name>
<evidence type="ECO:0000313" key="2">
    <source>
        <dbReference type="EMBL" id="KAF7396298.1"/>
    </source>
</evidence>
<dbReference type="EMBL" id="JACSEA010000007">
    <property type="protein sequence ID" value="KAF7396298.1"/>
    <property type="molecule type" value="Genomic_DNA"/>
</dbReference>
<gene>
    <name evidence="2" type="ORF">HZH66_007160</name>
</gene>
<proteinExistence type="predicted"/>
<dbReference type="AlphaFoldDB" id="A0A834JXE7"/>